<dbReference type="Pfam" id="PF03413">
    <property type="entry name" value="PepSY"/>
    <property type="match status" value="1"/>
</dbReference>
<protein>
    <submittedName>
        <fullName evidence="3">PepSY domain-containing protein</fullName>
    </submittedName>
</protein>
<organism evidence="3 4">
    <name type="scientific">Erythrobacter aureus</name>
    <dbReference type="NCBI Taxonomy" id="2182384"/>
    <lineage>
        <taxon>Bacteria</taxon>
        <taxon>Pseudomonadati</taxon>
        <taxon>Pseudomonadota</taxon>
        <taxon>Alphaproteobacteria</taxon>
        <taxon>Sphingomonadales</taxon>
        <taxon>Erythrobacteraceae</taxon>
        <taxon>Erythrobacter/Porphyrobacter group</taxon>
        <taxon>Erythrobacter</taxon>
    </lineage>
</organism>
<keyword evidence="1" id="KW-1133">Transmembrane helix</keyword>
<name>A0A345YE21_9SPHN</name>
<feature type="transmembrane region" description="Helical" evidence="1">
    <location>
        <begin position="393"/>
        <end position="413"/>
    </location>
</feature>
<dbReference type="EMBL" id="CP031357">
    <property type="protein sequence ID" value="AXK42173.1"/>
    <property type="molecule type" value="Genomic_DNA"/>
</dbReference>
<dbReference type="InterPro" id="IPR025711">
    <property type="entry name" value="PepSY"/>
</dbReference>
<dbReference type="InterPro" id="IPR005625">
    <property type="entry name" value="PepSY-ass_TM"/>
</dbReference>
<proteinExistence type="predicted"/>
<keyword evidence="1" id="KW-0812">Transmembrane</keyword>
<reference evidence="4" key="1">
    <citation type="submission" date="2018-07" db="EMBL/GenBank/DDBJ databases">
        <title>Genome sequence of Erythrobacter strain YH-07, an antagonistic bacterium isolated from Yellow Sea.</title>
        <authorList>
            <person name="Tang T."/>
            <person name="Liu Q."/>
            <person name="Sun X."/>
        </authorList>
    </citation>
    <scope>NUCLEOTIDE SEQUENCE [LARGE SCALE GENOMIC DNA]</scope>
    <source>
        <strain evidence="4">YH-07</strain>
    </source>
</reference>
<dbReference type="RefSeq" id="WP_115416355.1">
    <property type="nucleotide sequence ID" value="NZ_CP031357.1"/>
</dbReference>
<evidence type="ECO:0000259" key="2">
    <source>
        <dbReference type="Pfam" id="PF03413"/>
    </source>
</evidence>
<feature type="domain" description="PepSY" evidence="2">
    <location>
        <begin position="253"/>
        <end position="310"/>
    </location>
</feature>
<dbReference type="AlphaFoldDB" id="A0A345YE21"/>
<feature type="transmembrane region" description="Helical" evidence="1">
    <location>
        <begin position="205"/>
        <end position="225"/>
    </location>
</feature>
<feature type="transmembrane region" description="Helical" evidence="1">
    <location>
        <begin position="155"/>
        <end position="178"/>
    </location>
</feature>
<dbReference type="PANTHER" id="PTHR34219">
    <property type="entry name" value="IRON-REGULATED INNER MEMBRANE PROTEIN-RELATED"/>
    <property type="match status" value="1"/>
</dbReference>
<dbReference type="OrthoDB" id="6307929at2"/>
<evidence type="ECO:0000313" key="3">
    <source>
        <dbReference type="EMBL" id="AXK42173.1"/>
    </source>
</evidence>
<dbReference type="Proteomes" id="UP000254508">
    <property type="component" value="Chromosome"/>
</dbReference>
<evidence type="ECO:0000256" key="1">
    <source>
        <dbReference type="SAM" id="Phobius"/>
    </source>
</evidence>
<sequence length="414" mass="45878">MEMARGIESGTSVRAKPAPKAARTWWKVHQWVGLKLSLFMTFILFTGTLAVLSAEIDWLVQPSLRVAPSTVEGPIAWAEIAENARGYPGVAKVNYIGAPTASAFASKVTVEDEAGNLFFLHAHPTTGKIQGTGPWVGAQRVLRNMHRHLNLPVKYGVPIVSSLAFLLLVTLVTSFVVYKKWWRGFTKPLRNRDARTWWGDFHRLAGVWSLWFVALITLTSIWYFVESLGGNAPPHPRVEREAPVETGRSEEGSLAAAIDAALAAYPGLQVENVQLPGEEGVLQMNGEFEAVLVRPRSNAVYVDARTAEVLLTTDGRELNLHQRIGEMADPLHFGYFGGYWTKVPWFLFGLAMTGLSLSGAAIYSLRIARERGDQVRLGRSFSGMWQGMGRWRWLSNSLIAIGFVFLAFLILGIQ</sequence>
<keyword evidence="4" id="KW-1185">Reference proteome</keyword>
<feature type="transmembrane region" description="Helical" evidence="1">
    <location>
        <begin position="345"/>
        <end position="365"/>
    </location>
</feature>
<evidence type="ECO:0000313" key="4">
    <source>
        <dbReference type="Proteomes" id="UP000254508"/>
    </source>
</evidence>
<gene>
    <name evidence="3" type="ORF">DVR09_07325</name>
</gene>
<dbReference type="PANTHER" id="PTHR34219:SF8">
    <property type="entry name" value="PEPSY DOMAIN-CONTAINING PROTEIN"/>
    <property type="match status" value="1"/>
</dbReference>
<dbReference type="KEGG" id="err:DVR09_07325"/>
<keyword evidence="1" id="KW-0472">Membrane</keyword>
<accession>A0A345YE21</accession>
<dbReference type="Pfam" id="PF03929">
    <property type="entry name" value="PepSY_TM"/>
    <property type="match status" value="1"/>
</dbReference>
<feature type="transmembrane region" description="Helical" evidence="1">
    <location>
        <begin position="32"/>
        <end position="54"/>
    </location>
</feature>